<keyword evidence="6" id="KW-0804">Transcription</keyword>
<dbReference type="GO" id="GO:0003711">
    <property type="term" value="F:transcription elongation factor activity"/>
    <property type="evidence" value="ECO:0007669"/>
    <property type="project" value="TreeGrafter"/>
</dbReference>
<evidence type="ECO:0000259" key="9">
    <source>
        <dbReference type="Pfam" id="PF09816"/>
    </source>
</evidence>
<dbReference type="PANTHER" id="PTHR15970">
    <property type="entry name" value="ELL-ASSOCIATED FACTOR EAF"/>
    <property type="match status" value="1"/>
</dbReference>
<feature type="region of interest" description="Disordered" evidence="8">
    <location>
        <begin position="256"/>
        <end position="331"/>
    </location>
</feature>
<protein>
    <recommendedName>
        <fullName evidence="9">Transcription elongation factor Eaf N-terminal domain-containing protein</fullName>
    </recommendedName>
</protein>
<dbReference type="GO" id="GO:0032783">
    <property type="term" value="C:super elongation complex"/>
    <property type="evidence" value="ECO:0007669"/>
    <property type="project" value="InterPro"/>
</dbReference>
<keyword evidence="5" id="KW-0010">Activator</keyword>
<evidence type="ECO:0000256" key="5">
    <source>
        <dbReference type="ARBA" id="ARBA00023159"/>
    </source>
</evidence>
<dbReference type="InterPro" id="IPR019194">
    <property type="entry name" value="Tscrpt_elong_fac_Eaf_N"/>
</dbReference>
<feature type="domain" description="Transcription elongation factor Eaf N-terminal" evidence="9">
    <location>
        <begin position="18"/>
        <end position="119"/>
    </location>
</feature>
<keyword evidence="11" id="KW-1185">Reference proteome</keyword>
<evidence type="ECO:0000256" key="2">
    <source>
        <dbReference type="ARBA" id="ARBA00007798"/>
    </source>
</evidence>
<comment type="caution">
    <text evidence="10">The sequence shown here is derived from an EMBL/GenBank/DDBJ whole genome shotgun (WGS) entry which is preliminary data.</text>
</comment>
<dbReference type="Pfam" id="PF09816">
    <property type="entry name" value="EAF"/>
    <property type="match status" value="1"/>
</dbReference>
<name>A0A5C7ILC0_9ROSI</name>
<dbReference type="InterPro" id="IPR027093">
    <property type="entry name" value="EAF_fam"/>
</dbReference>
<sequence length="331" mass="35721">MSNNTEDPSSAPEPGRWYNITLGSSFKDNHNSDHPPKFCTFRYDFKPASIDTSQPGSLHKSKDNRITVEFQNNQHGKPKAVFEGVSEEYKDNDAVLFFDSETFRLERLHRAVKRLRHVRLPGDHIAGAASTVSTLVVPAVESHSPHDGTGLKIQPPNTGIIHETVQVEQVNIGNSTSLDAEPEIEKDVEHSSHLPYLSMSPADPKKLESEEHVDIVNDNDDTSEIEKRGSASEKEFRNGLNIDINLPVDIDDEIADVDVSDDEADKGPNAAEALRAQVNAEGRKQQSSSSSSSSESESSDTGSGSASGSGSGSVSSSSDSESSYGGSVNSI</sequence>
<evidence type="ECO:0000256" key="1">
    <source>
        <dbReference type="ARBA" id="ARBA00004123"/>
    </source>
</evidence>
<gene>
    <name evidence="10" type="ORF">EZV62_004920</name>
</gene>
<comment type="subcellular location">
    <subcellularLocation>
        <location evidence="1">Nucleus</location>
    </subcellularLocation>
</comment>
<keyword evidence="3" id="KW-0597">Phosphoprotein</keyword>
<dbReference type="AlphaFoldDB" id="A0A5C7ILC0"/>
<evidence type="ECO:0000256" key="3">
    <source>
        <dbReference type="ARBA" id="ARBA00022553"/>
    </source>
</evidence>
<feature type="compositionally biased region" description="Basic and acidic residues" evidence="8">
    <location>
        <begin position="224"/>
        <end position="233"/>
    </location>
</feature>
<feature type="region of interest" description="Disordered" evidence="8">
    <location>
        <begin position="182"/>
        <end position="205"/>
    </location>
</feature>
<dbReference type="EMBL" id="VAHF01000002">
    <property type="protein sequence ID" value="TXG69985.1"/>
    <property type="molecule type" value="Genomic_DNA"/>
</dbReference>
<dbReference type="Proteomes" id="UP000323000">
    <property type="component" value="Chromosome 2"/>
</dbReference>
<comment type="similarity">
    <text evidence="2">Belongs to the EAF family.</text>
</comment>
<keyword evidence="7" id="KW-0539">Nucleus</keyword>
<evidence type="ECO:0000256" key="6">
    <source>
        <dbReference type="ARBA" id="ARBA00023163"/>
    </source>
</evidence>
<feature type="region of interest" description="Disordered" evidence="8">
    <location>
        <begin position="214"/>
        <end position="233"/>
    </location>
</feature>
<proteinExistence type="inferred from homology"/>
<evidence type="ECO:0000313" key="10">
    <source>
        <dbReference type="EMBL" id="TXG69985.1"/>
    </source>
</evidence>
<dbReference type="GO" id="GO:0006368">
    <property type="term" value="P:transcription elongation by RNA polymerase II"/>
    <property type="evidence" value="ECO:0007669"/>
    <property type="project" value="InterPro"/>
</dbReference>
<reference evidence="11" key="1">
    <citation type="journal article" date="2019" name="Gigascience">
        <title>De novo genome assembly of the endangered Acer yangbiense, a plant species with extremely small populations endemic to Yunnan Province, China.</title>
        <authorList>
            <person name="Yang J."/>
            <person name="Wariss H.M."/>
            <person name="Tao L."/>
            <person name="Zhang R."/>
            <person name="Yun Q."/>
            <person name="Hollingsworth P."/>
            <person name="Dao Z."/>
            <person name="Luo G."/>
            <person name="Guo H."/>
            <person name="Ma Y."/>
            <person name="Sun W."/>
        </authorList>
    </citation>
    <scope>NUCLEOTIDE SEQUENCE [LARGE SCALE GENOMIC DNA]</scope>
    <source>
        <strain evidence="11">cv. Malutang</strain>
    </source>
</reference>
<organism evidence="10 11">
    <name type="scientific">Acer yangbiense</name>
    <dbReference type="NCBI Taxonomy" id="1000413"/>
    <lineage>
        <taxon>Eukaryota</taxon>
        <taxon>Viridiplantae</taxon>
        <taxon>Streptophyta</taxon>
        <taxon>Embryophyta</taxon>
        <taxon>Tracheophyta</taxon>
        <taxon>Spermatophyta</taxon>
        <taxon>Magnoliopsida</taxon>
        <taxon>eudicotyledons</taxon>
        <taxon>Gunneridae</taxon>
        <taxon>Pentapetalae</taxon>
        <taxon>rosids</taxon>
        <taxon>malvids</taxon>
        <taxon>Sapindales</taxon>
        <taxon>Sapindaceae</taxon>
        <taxon>Hippocastanoideae</taxon>
        <taxon>Acereae</taxon>
        <taxon>Acer</taxon>
    </lineage>
</organism>
<feature type="compositionally biased region" description="Basic and acidic residues" evidence="8">
    <location>
        <begin position="183"/>
        <end position="192"/>
    </location>
</feature>
<evidence type="ECO:0000313" key="11">
    <source>
        <dbReference type="Proteomes" id="UP000323000"/>
    </source>
</evidence>
<feature type="compositionally biased region" description="Low complexity" evidence="8">
    <location>
        <begin position="312"/>
        <end position="331"/>
    </location>
</feature>
<accession>A0A5C7ILC0</accession>
<evidence type="ECO:0000256" key="8">
    <source>
        <dbReference type="SAM" id="MobiDB-lite"/>
    </source>
</evidence>
<keyword evidence="4" id="KW-0805">Transcription regulation</keyword>
<dbReference type="PANTHER" id="PTHR15970:SF2">
    <property type="entry name" value="ELL-ASSOCIATED FACTOR EAF"/>
    <property type="match status" value="1"/>
</dbReference>
<dbReference type="OrthoDB" id="125903at2759"/>
<feature type="region of interest" description="Disordered" evidence="8">
    <location>
        <begin position="1"/>
        <end position="30"/>
    </location>
</feature>
<evidence type="ECO:0000256" key="7">
    <source>
        <dbReference type="ARBA" id="ARBA00023242"/>
    </source>
</evidence>
<feature type="compositionally biased region" description="Low complexity" evidence="8">
    <location>
        <begin position="287"/>
        <end position="304"/>
    </location>
</feature>
<evidence type="ECO:0000256" key="4">
    <source>
        <dbReference type="ARBA" id="ARBA00023015"/>
    </source>
</evidence>